<sequence>MLPIALTCPVWWVARWTARMLASLAVVVAFSLGAASLPVGATANAGAANAEAVHGAPRPSGIPVGHPVRSGSGLPGAAHRPLIHWSDRAEAWSDQGLAAGPAVGVRVASPARVPLGLGAAVREAAGSGATAATLGGAAGSELAAIVAGRPASVQRPAQVVRVERRRLLFGTAPATVGSRAPPAR</sequence>
<gene>
    <name evidence="1" type="ORF">EFE23_12170</name>
</gene>
<protein>
    <submittedName>
        <fullName evidence="1">Uncharacterized protein</fullName>
    </submittedName>
</protein>
<keyword evidence="2" id="KW-1185">Reference proteome</keyword>
<evidence type="ECO:0000313" key="2">
    <source>
        <dbReference type="Proteomes" id="UP000280698"/>
    </source>
</evidence>
<dbReference type="Proteomes" id="UP000280698">
    <property type="component" value="Unassembled WGS sequence"/>
</dbReference>
<accession>A0ABX9WJY9</accession>
<name>A0ABX9WJY9_9ACTN</name>
<organism evidence="1 2">
    <name type="scientific">Micromonospora solifontis</name>
    <dbReference type="NCBI Taxonomy" id="2487138"/>
    <lineage>
        <taxon>Bacteria</taxon>
        <taxon>Bacillati</taxon>
        <taxon>Actinomycetota</taxon>
        <taxon>Actinomycetes</taxon>
        <taxon>Micromonosporales</taxon>
        <taxon>Micromonosporaceae</taxon>
        <taxon>Micromonospora</taxon>
    </lineage>
</organism>
<comment type="caution">
    <text evidence="1">The sequence shown here is derived from an EMBL/GenBank/DDBJ whole genome shotgun (WGS) entry which is preliminary data.</text>
</comment>
<dbReference type="EMBL" id="RJLN01000027">
    <property type="protein sequence ID" value="RNL98956.1"/>
    <property type="molecule type" value="Genomic_DNA"/>
</dbReference>
<proteinExistence type="predicted"/>
<dbReference type="RefSeq" id="WP_123241014.1">
    <property type="nucleotide sequence ID" value="NZ_JAAHBY010000027.1"/>
</dbReference>
<evidence type="ECO:0000313" key="1">
    <source>
        <dbReference type="EMBL" id="RNL98956.1"/>
    </source>
</evidence>
<reference evidence="1 2" key="1">
    <citation type="submission" date="2018-11" db="EMBL/GenBank/DDBJ databases">
        <title>Micromonospora sp. PPF5-17, a new actinomycetes isolated from a hot spring soil.</title>
        <authorList>
            <person name="Thawai C."/>
        </authorList>
    </citation>
    <scope>NUCLEOTIDE SEQUENCE [LARGE SCALE GENOMIC DNA]</scope>
    <source>
        <strain evidence="1 2">PPF5-17</strain>
    </source>
</reference>